<dbReference type="Proteomes" id="UP000189703">
    <property type="component" value="Unplaced"/>
</dbReference>
<gene>
    <name evidence="13" type="primary">LOC104586038</name>
</gene>
<organism evidence="12 13">
    <name type="scientific">Nelumbo nucifera</name>
    <name type="common">Sacred lotus</name>
    <dbReference type="NCBI Taxonomy" id="4432"/>
    <lineage>
        <taxon>Eukaryota</taxon>
        <taxon>Viridiplantae</taxon>
        <taxon>Streptophyta</taxon>
        <taxon>Embryophyta</taxon>
        <taxon>Tracheophyta</taxon>
        <taxon>Spermatophyta</taxon>
        <taxon>Magnoliopsida</taxon>
        <taxon>Proteales</taxon>
        <taxon>Nelumbonaceae</taxon>
        <taxon>Nelumbo</taxon>
    </lineage>
</organism>
<evidence type="ECO:0000256" key="8">
    <source>
        <dbReference type="PIRSR" id="PIRSR601461-2"/>
    </source>
</evidence>
<keyword evidence="6 8" id="KW-1015">Disulfide bond</keyword>
<keyword evidence="4 9" id="KW-0378">Hydrolase</keyword>
<evidence type="ECO:0000313" key="13">
    <source>
        <dbReference type="RefSeq" id="XP_010241431.1"/>
    </source>
</evidence>
<dbReference type="FunFam" id="2.40.70.10:FF:000115">
    <property type="entry name" value="Lysosomal aspartic protease"/>
    <property type="match status" value="1"/>
</dbReference>
<accession>A0A1U7YR48</accession>
<dbReference type="GO" id="GO:0006508">
    <property type="term" value="P:proteolysis"/>
    <property type="evidence" value="ECO:0000318"/>
    <property type="project" value="GO_Central"/>
</dbReference>
<feature type="domain" description="Peptidase A1" evidence="11">
    <location>
        <begin position="127"/>
        <end position="556"/>
    </location>
</feature>
<name>A0A1U7YR48_NELNU</name>
<protein>
    <submittedName>
        <fullName evidence="13">Aspartic proteinase-like isoform X1</fullName>
    </submittedName>
</protein>
<dbReference type="InterPro" id="IPR001969">
    <property type="entry name" value="Aspartic_peptidase_AS"/>
</dbReference>
<dbReference type="OrthoDB" id="771136at2759"/>
<evidence type="ECO:0000259" key="11">
    <source>
        <dbReference type="PROSITE" id="PS51767"/>
    </source>
</evidence>
<dbReference type="eggNOG" id="KOG1339">
    <property type="taxonomic scope" value="Eukaryota"/>
</dbReference>
<feature type="active site" evidence="7">
    <location>
        <position position="330"/>
    </location>
</feature>
<reference evidence="13" key="1">
    <citation type="submission" date="2025-08" db="UniProtKB">
        <authorList>
            <consortium name="RefSeq"/>
        </authorList>
    </citation>
    <scope>IDENTIFICATION</scope>
</reference>
<sequence>MCFFCHLLYAKTPTDNAILSSMRTHEFLVLFLCFCALTPSFSLPASPDGLVRIRLKKRALDDNSLYTARTMNKKSRHASSFLKNICRNLGDSDMGKVSPKNYLICRSLSGSSDADVVLLNNYLNSQYFGEIGIGSPPQNFTVVFDTGNSNLWVPSSKCLFSVNCHFHPANYIAGRSSTYKNIGNNNNLYYGSRSISGRDDVQVGNVIVKDQAFTENTREGSHALLLGEVDGVMGLGFQEKPAGNILPIWYNMAEQGLVNRKAFSFWLNRNQESEEAGEIVFGGVVPKHFRGEHTYVPVTRKGYWQVEIGDFLIGNRSTGFCKSGCTAIVDSGTSLIAGPTSIVSQINHAIGAETVTDMDCRQLVRTVGEIVMDLLISQQIQPDSVCSMISLCKSDVNRTQHHHVSSNYNGLETIVASRTKERSSAVQGFPCSLCNVMVSVMKILLKRDFVLDKIVEYVAQLCEHHNSLLHGRSFVDCNSISDMPNVAFTIGNKTFHLTPEQYIVKTGEGNAAACHSAFVPLDVPPAAGGPLWMLGDIFMGVYHTVFDFDKLQVGFAEAARYI</sequence>
<keyword evidence="3 9" id="KW-0064">Aspartyl protease</keyword>
<evidence type="ECO:0000256" key="9">
    <source>
        <dbReference type="RuleBase" id="RU000454"/>
    </source>
</evidence>
<evidence type="ECO:0000256" key="6">
    <source>
        <dbReference type="ARBA" id="ARBA00023157"/>
    </source>
</evidence>
<dbReference type="InterPro" id="IPR008139">
    <property type="entry name" value="SaposinB_dom"/>
</dbReference>
<dbReference type="RefSeq" id="XP_010241431.1">
    <property type="nucleotide sequence ID" value="XM_010243129.1"/>
</dbReference>
<evidence type="ECO:0000256" key="7">
    <source>
        <dbReference type="PIRSR" id="PIRSR601461-1"/>
    </source>
</evidence>
<dbReference type="InterPro" id="IPR033121">
    <property type="entry name" value="PEPTIDASE_A1"/>
</dbReference>
<dbReference type="InterPro" id="IPR011001">
    <property type="entry name" value="Saposin-like"/>
</dbReference>
<dbReference type="Pfam" id="PF03489">
    <property type="entry name" value="SapB_2"/>
    <property type="match status" value="1"/>
</dbReference>
<feature type="domain" description="Saposin B-type" evidence="10">
    <location>
        <begin position="355"/>
        <end position="396"/>
    </location>
</feature>
<evidence type="ECO:0000256" key="4">
    <source>
        <dbReference type="ARBA" id="ARBA00022801"/>
    </source>
</evidence>
<keyword evidence="5" id="KW-0865">Zymogen</keyword>
<dbReference type="SUPFAM" id="SSF50630">
    <property type="entry name" value="Acid proteases"/>
    <property type="match status" value="1"/>
</dbReference>
<dbReference type="InParanoid" id="A0A1U7YR48"/>
<dbReference type="Pfam" id="PF00026">
    <property type="entry name" value="Asp"/>
    <property type="match status" value="1"/>
</dbReference>
<dbReference type="PROSITE" id="PS50015">
    <property type="entry name" value="SAP_B"/>
    <property type="match status" value="1"/>
</dbReference>
<keyword evidence="12" id="KW-1185">Reference proteome</keyword>
<feature type="disulfide bond" evidence="8">
    <location>
        <begin position="158"/>
        <end position="164"/>
    </location>
</feature>
<proteinExistence type="inferred from homology"/>
<dbReference type="Gene3D" id="1.10.225.10">
    <property type="entry name" value="Saposin-like"/>
    <property type="match status" value="1"/>
</dbReference>
<feature type="active site" evidence="7">
    <location>
        <position position="145"/>
    </location>
</feature>
<dbReference type="GO" id="GO:0004190">
    <property type="term" value="F:aspartic-type endopeptidase activity"/>
    <property type="evidence" value="ECO:0000318"/>
    <property type="project" value="GO_Central"/>
</dbReference>
<dbReference type="Gene3D" id="2.40.70.10">
    <property type="entry name" value="Acid Proteases"/>
    <property type="match status" value="2"/>
</dbReference>
<evidence type="ECO:0000256" key="1">
    <source>
        <dbReference type="ARBA" id="ARBA00007447"/>
    </source>
</evidence>
<dbReference type="PROSITE" id="PS00141">
    <property type="entry name" value="ASP_PROTEASE"/>
    <property type="match status" value="1"/>
</dbReference>
<dbReference type="InterPro" id="IPR001461">
    <property type="entry name" value="Aspartic_peptidase_A1"/>
</dbReference>
<dbReference type="GeneID" id="104586038"/>
<dbReference type="PANTHER" id="PTHR47966">
    <property type="entry name" value="BETA-SITE APP-CLEAVING ENZYME, ISOFORM A-RELATED"/>
    <property type="match status" value="1"/>
</dbReference>
<comment type="similarity">
    <text evidence="1 9">Belongs to the peptidase A1 family.</text>
</comment>
<keyword evidence="2 9" id="KW-0645">Protease</keyword>
<dbReference type="SUPFAM" id="SSF47862">
    <property type="entry name" value="Saposin"/>
    <property type="match status" value="1"/>
</dbReference>
<dbReference type="KEGG" id="nnu:104586038"/>
<dbReference type="PRINTS" id="PR00792">
    <property type="entry name" value="PEPSIN"/>
</dbReference>
<evidence type="ECO:0000313" key="12">
    <source>
        <dbReference type="Proteomes" id="UP000189703"/>
    </source>
</evidence>
<evidence type="ECO:0000256" key="2">
    <source>
        <dbReference type="ARBA" id="ARBA00022670"/>
    </source>
</evidence>
<dbReference type="PROSITE" id="PS51767">
    <property type="entry name" value="PEPTIDASE_A1"/>
    <property type="match status" value="1"/>
</dbReference>
<dbReference type="InterPro" id="IPR021109">
    <property type="entry name" value="Peptidase_aspartic_dom_sf"/>
</dbReference>
<evidence type="ECO:0000259" key="10">
    <source>
        <dbReference type="PROSITE" id="PS50015"/>
    </source>
</evidence>
<dbReference type="PANTHER" id="PTHR47966:SF28">
    <property type="entry name" value="OS01G0290000 PROTEIN"/>
    <property type="match status" value="1"/>
</dbReference>
<evidence type="ECO:0000256" key="5">
    <source>
        <dbReference type="ARBA" id="ARBA00023145"/>
    </source>
</evidence>
<dbReference type="InterPro" id="IPR008138">
    <property type="entry name" value="SapB_2"/>
</dbReference>
<evidence type="ECO:0000256" key="3">
    <source>
        <dbReference type="ARBA" id="ARBA00022750"/>
    </source>
</evidence>
<dbReference type="AlphaFoldDB" id="A0A1U7YR48"/>